<protein>
    <submittedName>
        <fullName evidence="1">Uncharacterized protein</fullName>
    </submittedName>
</protein>
<sequence length="70" mass="7859">MMLTSYIPSSTSPPARCQTTLNPIVSRKRTRNFLDIASVWKHSVLQNIRDADAASDSSDEYWAALDVVME</sequence>
<dbReference type="HOGENOM" id="CLU_2758507_0_0_1"/>
<dbReference type="Proteomes" id="UP000053647">
    <property type="component" value="Unassembled WGS sequence"/>
</dbReference>
<dbReference type="EMBL" id="KN819373">
    <property type="protein sequence ID" value="KIJ11816.1"/>
    <property type="molecule type" value="Genomic_DNA"/>
</dbReference>
<evidence type="ECO:0000313" key="2">
    <source>
        <dbReference type="Proteomes" id="UP000053647"/>
    </source>
</evidence>
<organism evidence="1 2">
    <name type="scientific">Paxillus involutus ATCC 200175</name>
    <dbReference type="NCBI Taxonomy" id="664439"/>
    <lineage>
        <taxon>Eukaryota</taxon>
        <taxon>Fungi</taxon>
        <taxon>Dikarya</taxon>
        <taxon>Basidiomycota</taxon>
        <taxon>Agaricomycotina</taxon>
        <taxon>Agaricomycetes</taxon>
        <taxon>Agaricomycetidae</taxon>
        <taxon>Boletales</taxon>
        <taxon>Paxilineae</taxon>
        <taxon>Paxillaceae</taxon>
        <taxon>Paxillus</taxon>
    </lineage>
</organism>
<gene>
    <name evidence="1" type="ORF">PAXINDRAFT_15389</name>
</gene>
<evidence type="ECO:0000313" key="1">
    <source>
        <dbReference type="EMBL" id="KIJ11816.1"/>
    </source>
</evidence>
<name>A0A0C9TWV4_PAXIN</name>
<reference evidence="2" key="2">
    <citation type="submission" date="2015-01" db="EMBL/GenBank/DDBJ databases">
        <title>Evolutionary Origins and Diversification of the Mycorrhizal Mutualists.</title>
        <authorList>
            <consortium name="DOE Joint Genome Institute"/>
            <consortium name="Mycorrhizal Genomics Consortium"/>
            <person name="Kohler A."/>
            <person name="Kuo A."/>
            <person name="Nagy L.G."/>
            <person name="Floudas D."/>
            <person name="Copeland A."/>
            <person name="Barry K.W."/>
            <person name="Cichocki N."/>
            <person name="Veneault-Fourrey C."/>
            <person name="LaButti K."/>
            <person name="Lindquist E.A."/>
            <person name="Lipzen A."/>
            <person name="Lundell T."/>
            <person name="Morin E."/>
            <person name="Murat C."/>
            <person name="Riley R."/>
            <person name="Ohm R."/>
            <person name="Sun H."/>
            <person name="Tunlid A."/>
            <person name="Henrissat B."/>
            <person name="Grigoriev I.V."/>
            <person name="Hibbett D.S."/>
            <person name="Martin F."/>
        </authorList>
    </citation>
    <scope>NUCLEOTIDE SEQUENCE [LARGE SCALE GENOMIC DNA]</scope>
    <source>
        <strain evidence="2">ATCC 200175</strain>
    </source>
</reference>
<keyword evidence="2" id="KW-1185">Reference proteome</keyword>
<reference evidence="1 2" key="1">
    <citation type="submission" date="2014-06" db="EMBL/GenBank/DDBJ databases">
        <authorList>
            <consortium name="DOE Joint Genome Institute"/>
            <person name="Kuo A."/>
            <person name="Kohler A."/>
            <person name="Nagy L.G."/>
            <person name="Floudas D."/>
            <person name="Copeland A."/>
            <person name="Barry K.W."/>
            <person name="Cichocki N."/>
            <person name="Veneault-Fourrey C."/>
            <person name="LaButti K."/>
            <person name="Lindquist E.A."/>
            <person name="Lipzen A."/>
            <person name="Lundell T."/>
            <person name="Morin E."/>
            <person name="Murat C."/>
            <person name="Sun H."/>
            <person name="Tunlid A."/>
            <person name="Henrissat B."/>
            <person name="Grigoriev I.V."/>
            <person name="Hibbett D.S."/>
            <person name="Martin F."/>
            <person name="Nordberg H.P."/>
            <person name="Cantor M.N."/>
            <person name="Hua S.X."/>
        </authorList>
    </citation>
    <scope>NUCLEOTIDE SEQUENCE [LARGE SCALE GENOMIC DNA]</scope>
    <source>
        <strain evidence="1 2">ATCC 200175</strain>
    </source>
</reference>
<dbReference type="AlphaFoldDB" id="A0A0C9TWV4"/>
<proteinExistence type="predicted"/>
<dbReference type="OrthoDB" id="10447229at2759"/>
<accession>A0A0C9TWV4</accession>